<evidence type="ECO:0000259" key="2">
    <source>
        <dbReference type="PROSITE" id="PS51704"/>
    </source>
</evidence>
<accession>A0A0F4YVX4</accession>
<dbReference type="PANTHER" id="PTHR43805">
    <property type="entry name" value="GLYCEROPHOSPHORYL DIESTER PHOSPHODIESTERASE"/>
    <property type="match status" value="1"/>
</dbReference>
<dbReference type="Gene3D" id="3.20.20.190">
    <property type="entry name" value="Phosphatidylinositol (PI) phosphodiesterase"/>
    <property type="match status" value="1"/>
</dbReference>
<dbReference type="GeneID" id="25316325"/>
<evidence type="ECO:0000256" key="1">
    <source>
        <dbReference type="SAM" id="Phobius"/>
    </source>
</evidence>
<dbReference type="AlphaFoldDB" id="A0A0F4YVX4"/>
<evidence type="ECO:0000313" key="3">
    <source>
        <dbReference type="EMBL" id="KKA22001.1"/>
    </source>
</evidence>
<comment type="caution">
    <text evidence="3">The sequence shown here is derived from an EMBL/GenBank/DDBJ whole genome shotgun (WGS) entry which is preliminary data.</text>
</comment>
<keyword evidence="1" id="KW-0472">Membrane</keyword>
<dbReference type="EMBL" id="LASV01000161">
    <property type="protein sequence ID" value="KKA22001.1"/>
    <property type="molecule type" value="Genomic_DNA"/>
</dbReference>
<feature type="transmembrane region" description="Helical" evidence="1">
    <location>
        <begin position="284"/>
        <end position="304"/>
    </location>
</feature>
<proteinExistence type="predicted"/>
<protein>
    <submittedName>
        <fullName evidence="3">Glycerophosphoryl diester phosphodiesterase family protein</fullName>
    </submittedName>
</protein>
<dbReference type="GO" id="GO:0008081">
    <property type="term" value="F:phosphoric diester hydrolase activity"/>
    <property type="evidence" value="ECO:0007669"/>
    <property type="project" value="InterPro"/>
</dbReference>
<dbReference type="OrthoDB" id="1058301at2759"/>
<dbReference type="GO" id="GO:0006629">
    <property type="term" value="P:lipid metabolic process"/>
    <property type="evidence" value="ECO:0007669"/>
    <property type="project" value="InterPro"/>
</dbReference>
<reference evidence="3 4" key="1">
    <citation type="submission" date="2015-04" db="EMBL/GenBank/DDBJ databases">
        <authorList>
            <person name="Heijne W.H."/>
            <person name="Fedorova N.D."/>
            <person name="Nierman W.C."/>
            <person name="Vollebregt A.W."/>
            <person name="Zhao Z."/>
            <person name="Wu L."/>
            <person name="Kumar M."/>
            <person name="Stam H."/>
            <person name="van den Berg M.A."/>
            <person name="Pel H.J."/>
        </authorList>
    </citation>
    <scope>NUCLEOTIDE SEQUENCE [LARGE SCALE GENOMIC DNA]</scope>
    <source>
        <strain evidence="3 4">CBS 393.64</strain>
    </source>
</reference>
<dbReference type="InterPro" id="IPR017946">
    <property type="entry name" value="PLC-like_Pdiesterase_TIM-brl"/>
</dbReference>
<organism evidence="3 4">
    <name type="scientific">Rasamsonia emersonii (strain ATCC 16479 / CBS 393.64 / IMI 116815)</name>
    <dbReference type="NCBI Taxonomy" id="1408163"/>
    <lineage>
        <taxon>Eukaryota</taxon>
        <taxon>Fungi</taxon>
        <taxon>Dikarya</taxon>
        <taxon>Ascomycota</taxon>
        <taxon>Pezizomycotina</taxon>
        <taxon>Eurotiomycetes</taxon>
        <taxon>Eurotiomycetidae</taxon>
        <taxon>Eurotiales</taxon>
        <taxon>Trichocomaceae</taxon>
        <taxon>Rasamsonia</taxon>
    </lineage>
</organism>
<name>A0A0F4YVX4_RASE3</name>
<feature type="domain" description="GP-PDE" evidence="2">
    <location>
        <begin position="33"/>
        <end position="266"/>
    </location>
</feature>
<keyword evidence="1" id="KW-0812">Transmembrane</keyword>
<dbReference type="InterPro" id="IPR030395">
    <property type="entry name" value="GP_PDE_dom"/>
</dbReference>
<dbReference type="RefSeq" id="XP_013328613.1">
    <property type="nucleotide sequence ID" value="XM_013473159.1"/>
</dbReference>
<dbReference type="PROSITE" id="PS51704">
    <property type="entry name" value="GP_PDE"/>
    <property type="match status" value="1"/>
</dbReference>
<dbReference type="PANTHER" id="PTHR43805:SF1">
    <property type="entry name" value="GP-PDE DOMAIN-CONTAINING PROTEIN"/>
    <property type="match status" value="1"/>
</dbReference>
<dbReference type="Proteomes" id="UP000053958">
    <property type="component" value="Unassembled WGS sequence"/>
</dbReference>
<keyword evidence="1" id="KW-1133">Transmembrane helix</keyword>
<keyword evidence="4" id="KW-1185">Reference proteome</keyword>
<dbReference type="Pfam" id="PF03009">
    <property type="entry name" value="GDPD"/>
    <property type="match status" value="1"/>
</dbReference>
<dbReference type="CDD" id="cd08570">
    <property type="entry name" value="GDPD_YPL206cp_fungi"/>
    <property type="match status" value="1"/>
</dbReference>
<dbReference type="SUPFAM" id="SSF51695">
    <property type="entry name" value="PLC-like phosphodiesterases"/>
    <property type="match status" value="1"/>
</dbReference>
<evidence type="ECO:0000313" key="4">
    <source>
        <dbReference type="Proteomes" id="UP000053958"/>
    </source>
</evidence>
<gene>
    <name evidence="3" type="ORF">T310_3976</name>
</gene>
<sequence length="328" mass="37741">MDEKASLETAPLLSCKEGPLRQHYRPDGTIGLPQTIAHRGCKKHFPENTMEAFKGAIEAGSHAIETDLHLSRDGVVVISHDATLKRCYGVDEYISNCDWEYLSTLRTLRAPHARMPRLIDLLEYIASPGLEDLDNDANAIMKGIAETIKMVPPGRRPWHERIVLGCWASHYFPLCAELLPDFQTALICFNVYSARRILKTVPGVSFNIFQKVLMGPLGYRFLEDAHAANRLVFVWTVNRPRLMRWCIRKGVDGVITDDPESFRRICDNWDEEDAKHRDEDRLTFAQQLELLFIALFVLLLGWTFKYRHLRLQRFIVEDSTKQGYPKTE</sequence>
<dbReference type="STRING" id="1408163.A0A0F4YVX4"/>